<dbReference type="PROSITE" id="PS50076">
    <property type="entry name" value="DNAJ_2"/>
    <property type="match status" value="1"/>
</dbReference>
<feature type="region of interest" description="Disordered" evidence="1">
    <location>
        <begin position="225"/>
        <end position="245"/>
    </location>
</feature>
<feature type="compositionally biased region" description="Low complexity" evidence="1">
    <location>
        <begin position="44"/>
        <end position="58"/>
    </location>
</feature>
<dbReference type="SMART" id="SM00271">
    <property type="entry name" value="DnaJ"/>
    <property type="match status" value="1"/>
</dbReference>
<dbReference type="CDD" id="cd06257">
    <property type="entry name" value="DnaJ"/>
    <property type="match status" value="1"/>
</dbReference>
<dbReference type="InterPro" id="IPR036869">
    <property type="entry name" value="J_dom_sf"/>
</dbReference>
<accession>A0A7S4AQN7</accession>
<dbReference type="EMBL" id="HBIX01022595">
    <property type="protein sequence ID" value="CAE0722992.1"/>
    <property type="molecule type" value="Transcribed_RNA"/>
</dbReference>
<evidence type="ECO:0000259" key="2">
    <source>
        <dbReference type="PROSITE" id="PS50076"/>
    </source>
</evidence>
<evidence type="ECO:0000313" key="3">
    <source>
        <dbReference type="EMBL" id="CAE0722992.1"/>
    </source>
</evidence>
<feature type="domain" description="J" evidence="2">
    <location>
        <begin position="71"/>
        <end position="166"/>
    </location>
</feature>
<evidence type="ECO:0000256" key="1">
    <source>
        <dbReference type="SAM" id="MobiDB-lite"/>
    </source>
</evidence>
<organism evidence="3">
    <name type="scientific">Pseudo-nitzschia australis</name>
    <dbReference type="NCBI Taxonomy" id="44445"/>
    <lineage>
        <taxon>Eukaryota</taxon>
        <taxon>Sar</taxon>
        <taxon>Stramenopiles</taxon>
        <taxon>Ochrophyta</taxon>
        <taxon>Bacillariophyta</taxon>
        <taxon>Bacillariophyceae</taxon>
        <taxon>Bacillariophycidae</taxon>
        <taxon>Bacillariales</taxon>
        <taxon>Bacillariaceae</taxon>
        <taxon>Pseudo-nitzschia</taxon>
    </lineage>
</organism>
<dbReference type="Pfam" id="PF00226">
    <property type="entry name" value="DnaJ"/>
    <property type="match status" value="1"/>
</dbReference>
<reference evidence="3" key="1">
    <citation type="submission" date="2021-01" db="EMBL/GenBank/DDBJ databases">
        <authorList>
            <person name="Corre E."/>
            <person name="Pelletier E."/>
            <person name="Niang G."/>
            <person name="Scheremetjew M."/>
            <person name="Finn R."/>
            <person name="Kale V."/>
            <person name="Holt S."/>
            <person name="Cochrane G."/>
            <person name="Meng A."/>
            <person name="Brown T."/>
            <person name="Cohen L."/>
        </authorList>
    </citation>
    <scope>NUCLEOTIDE SEQUENCE</scope>
    <source>
        <strain evidence="3">10249 10 AB</strain>
    </source>
</reference>
<dbReference type="AlphaFoldDB" id="A0A7S4AQN7"/>
<dbReference type="SUPFAM" id="SSF46565">
    <property type="entry name" value="Chaperone J-domain"/>
    <property type="match status" value="1"/>
</dbReference>
<proteinExistence type="predicted"/>
<feature type="region of interest" description="Disordered" evidence="1">
    <location>
        <begin position="42"/>
        <end position="64"/>
    </location>
</feature>
<gene>
    <name evidence="3" type="ORF">PAUS00366_LOCUS15748</name>
</gene>
<dbReference type="Gene3D" id="1.10.287.110">
    <property type="entry name" value="DnaJ domain"/>
    <property type="match status" value="1"/>
</dbReference>
<dbReference type="InterPro" id="IPR001623">
    <property type="entry name" value="DnaJ_domain"/>
</dbReference>
<name>A0A7S4AQN7_9STRA</name>
<sequence length="245" mass="28096">MARYQFLQHACLYNRRSSLLQNRFIFLRDRVAFLSNFGGGGASSSGSSSSNNGSSSSSKQKFPRIRRSGENPFEILGVSNTATYAEVKQRFLELALKHHPDHSTTHSTSEDDNNSTSERSVVDFIRFRKAFESLKEDMDGTASQVENGASSWTDDEFKAWYYEETGHTDLKFRMDIKTRKEVIDVYNQQVQGGLDRGGMWEMARRMAEEEAFLMKNKNKIKRTVGLHDAKADTNPSVQRRRRKRK</sequence>
<protein>
    <recommendedName>
        <fullName evidence="2">J domain-containing protein</fullName>
    </recommendedName>
</protein>